<proteinExistence type="predicted"/>
<evidence type="ECO:0000313" key="1">
    <source>
        <dbReference type="EMBL" id="KJA17298.1"/>
    </source>
</evidence>
<organism evidence="1 2">
    <name type="scientific">Hypholoma sublateritium (strain FD-334 SS-4)</name>
    <dbReference type="NCBI Taxonomy" id="945553"/>
    <lineage>
        <taxon>Eukaryota</taxon>
        <taxon>Fungi</taxon>
        <taxon>Dikarya</taxon>
        <taxon>Basidiomycota</taxon>
        <taxon>Agaricomycotina</taxon>
        <taxon>Agaricomycetes</taxon>
        <taxon>Agaricomycetidae</taxon>
        <taxon>Agaricales</taxon>
        <taxon>Agaricineae</taxon>
        <taxon>Strophariaceae</taxon>
        <taxon>Hypholoma</taxon>
    </lineage>
</organism>
<dbReference type="EMBL" id="KN817606">
    <property type="protein sequence ID" value="KJA17298.1"/>
    <property type="molecule type" value="Genomic_DNA"/>
</dbReference>
<evidence type="ECO:0000313" key="2">
    <source>
        <dbReference type="Proteomes" id="UP000054270"/>
    </source>
</evidence>
<sequence>GHCPTVALAALCDGRRYNTITYKANLYQANARPATIVVGHAHQPPLSHLFSAGECMLQLQKYIRKPPPSFFAMPSCHRLSPLSEAPRTMRSCMPAGVRRVSEKSRCSVHARLRESTPRLPPLSIHPSLSGTILFPSSVRRGSGADRCDISRCACVPPGRLLAPRGVAQLSAFRPLLRTAHAEPRAHISIVSL</sequence>
<name>A0A0D2M2B7_HYPSF</name>
<reference evidence="2" key="1">
    <citation type="submission" date="2014-04" db="EMBL/GenBank/DDBJ databases">
        <title>Evolutionary Origins and Diversification of the Mycorrhizal Mutualists.</title>
        <authorList>
            <consortium name="DOE Joint Genome Institute"/>
            <consortium name="Mycorrhizal Genomics Consortium"/>
            <person name="Kohler A."/>
            <person name="Kuo A."/>
            <person name="Nagy L.G."/>
            <person name="Floudas D."/>
            <person name="Copeland A."/>
            <person name="Barry K.W."/>
            <person name="Cichocki N."/>
            <person name="Veneault-Fourrey C."/>
            <person name="LaButti K."/>
            <person name="Lindquist E.A."/>
            <person name="Lipzen A."/>
            <person name="Lundell T."/>
            <person name="Morin E."/>
            <person name="Murat C."/>
            <person name="Riley R."/>
            <person name="Ohm R."/>
            <person name="Sun H."/>
            <person name="Tunlid A."/>
            <person name="Henrissat B."/>
            <person name="Grigoriev I.V."/>
            <person name="Hibbett D.S."/>
            <person name="Martin F."/>
        </authorList>
    </citation>
    <scope>NUCLEOTIDE SEQUENCE [LARGE SCALE GENOMIC DNA]</scope>
    <source>
        <strain evidence="2">FD-334 SS-4</strain>
    </source>
</reference>
<dbReference type="AlphaFoldDB" id="A0A0D2M2B7"/>
<dbReference type="Proteomes" id="UP000054270">
    <property type="component" value="Unassembled WGS sequence"/>
</dbReference>
<gene>
    <name evidence="1" type="ORF">HYPSUDRAFT_1027239</name>
</gene>
<accession>A0A0D2M2B7</accession>
<keyword evidence="2" id="KW-1185">Reference proteome</keyword>
<feature type="non-terminal residue" evidence="1">
    <location>
        <position position="1"/>
    </location>
</feature>
<protein>
    <submittedName>
        <fullName evidence="1">Uncharacterized protein</fullName>
    </submittedName>
</protein>